<gene>
    <name evidence="2" type="ORF">SAMN05444167_0747</name>
</gene>
<dbReference type="EMBL" id="LT629690">
    <property type="protein sequence ID" value="SDE89456.1"/>
    <property type="molecule type" value="Genomic_DNA"/>
</dbReference>
<evidence type="ECO:0000313" key="2">
    <source>
        <dbReference type="EMBL" id="SDE89456.1"/>
    </source>
</evidence>
<evidence type="ECO:0000313" key="3">
    <source>
        <dbReference type="Proteomes" id="UP000182427"/>
    </source>
</evidence>
<sequence length="174" mass="19090">MFACRAWICSLILVLVMPFNRAETGPIWRAASSSELEAFLPARAPVDKEHIETELRTATGITDGHGRTVAAVVLITAGYAAEGRYSHYLLTQTTLRVGDTLVLKPGAYVMGWTRVAEGLNVHVYDAQTGAELGAVLAHPYATKVRVEPIHIWPPAENSLIQIGRYYLTYHLSEG</sequence>
<keyword evidence="3" id="KW-1185">Reference proteome</keyword>
<protein>
    <submittedName>
        <fullName evidence="2">Uncharacterized protein</fullName>
    </submittedName>
</protein>
<dbReference type="Proteomes" id="UP000182427">
    <property type="component" value="Chromosome I"/>
</dbReference>
<evidence type="ECO:0000256" key="1">
    <source>
        <dbReference type="SAM" id="SignalP"/>
    </source>
</evidence>
<organism evidence="2 3">
    <name type="scientific">Terriglobus roseus</name>
    <dbReference type="NCBI Taxonomy" id="392734"/>
    <lineage>
        <taxon>Bacteria</taxon>
        <taxon>Pseudomonadati</taxon>
        <taxon>Acidobacteriota</taxon>
        <taxon>Terriglobia</taxon>
        <taxon>Terriglobales</taxon>
        <taxon>Acidobacteriaceae</taxon>
        <taxon>Terriglobus</taxon>
    </lineage>
</organism>
<dbReference type="OrthoDB" id="120156at2"/>
<keyword evidence="1" id="KW-0732">Signal</keyword>
<feature type="signal peptide" evidence="1">
    <location>
        <begin position="1"/>
        <end position="22"/>
    </location>
</feature>
<proteinExistence type="predicted"/>
<name>A0A1G7GMX9_9BACT</name>
<dbReference type="AlphaFoldDB" id="A0A1G7GMX9"/>
<reference evidence="2 3" key="1">
    <citation type="submission" date="2016-10" db="EMBL/GenBank/DDBJ databases">
        <authorList>
            <person name="de Groot N.N."/>
        </authorList>
    </citation>
    <scope>NUCLEOTIDE SEQUENCE [LARGE SCALE GENOMIC DNA]</scope>
    <source>
        <strain evidence="2 3">GAS232</strain>
    </source>
</reference>
<feature type="chain" id="PRO_5009241129" evidence="1">
    <location>
        <begin position="23"/>
        <end position="174"/>
    </location>
</feature>
<accession>A0A1G7GMX9</accession>